<reference evidence="2 3" key="1">
    <citation type="submission" date="2023-07" db="EMBL/GenBank/DDBJ databases">
        <title>Sorghum-associated microbial communities from plants grown in Nebraska, USA.</title>
        <authorList>
            <person name="Schachtman D."/>
        </authorList>
    </citation>
    <scope>NUCLEOTIDE SEQUENCE [LARGE SCALE GENOMIC DNA]</scope>
    <source>
        <strain evidence="2 3">4249</strain>
    </source>
</reference>
<keyword evidence="1" id="KW-0812">Transmembrane</keyword>
<evidence type="ECO:0000313" key="3">
    <source>
        <dbReference type="Proteomes" id="UP001265700"/>
    </source>
</evidence>
<evidence type="ECO:0000313" key="2">
    <source>
        <dbReference type="EMBL" id="MDR7151726.1"/>
    </source>
</evidence>
<evidence type="ECO:0000256" key="1">
    <source>
        <dbReference type="SAM" id="Phobius"/>
    </source>
</evidence>
<protein>
    <submittedName>
        <fullName evidence="2">Integral membrane protein</fullName>
    </submittedName>
</protein>
<feature type="transmembrane region" description="Helical" evidence="1">
    <location>
        <begin position="28"/>
        <end position="50"/>
    </location>
</feature>
<organism evidence="2 3">
    <name type="scientific">Hydrogenophaga palleronii</name>
    <dbReference type="NCBI Taxonomy" id="65655"/>
    <lineage>
        <taxon>Bacteria</taxon>
        <taxon>Pseudomonadati</taxon>
        <taxon>Pseudomonadota</taxon>
        <taxon>Betaproteobacteria</taxon>
        <taxon>Burkholderiales</taxon>
        <taxon>Comamonadaceae</taxon>
        <taxon>Hydrogenophaga</taxon>
    </lineage>
</organism>
<feature type="transmembrane region" description="Helical" evidence="1">
    <location>
        <begin position="115"/>
        <end position="140"/>
    </location>
</feature>
<dbReference type="Proteomes" id="UP001265700">
    <property type="component" value="Unassembled WGS sequence"/>
</dbReference>
<comment type="caution">
    <text evidence="2">The sequence shown here is derived from an EMBL/GenBank/DDBJ whole genome shotgun (WGS) entry which is preliminary data.</text>
</comment>
<keyword evidence="3" id="KW-1185">Reference proteome</keyword>
<dbReference type="RefSeq" id="WP_310319634.1">
    <property type="nucleotide sequence ID" value="NZ_JAVDWU010000008.1"/>
</dbReference>
<sequence length="201" mass="22590">MNVQKNAQAKAAPEPKEPVFKTPYEKAFGAYIALTGLIVFFIPVDILKAYPWAVEFTDFMAGWVPQIDLVTSLGIRPEFNRFYYSVLWAMSPVLFVVCCLMGWEGRQRTYPFWSLPLHKAVCLALVLGAIIFATANMGWMTNTRNGVLRFILGNRLGMGYLGNMAYVVGPVMFTAGLFNLILGWLSGAIPRHIRQQAKSER</sequence>
<feature type="transmembrane region" description="Helical" evidence="1">
    <location>
        <begin position="160"/>
        <end position="185"/>
    </location>
</feature>
<gene>
    <name evidence="2" type="ORF">J2W49_003702</name>
</gene>
<dbReference type="EMBL" id="JAVDWU010000008">
    <property type="protein sequence ID" value="MDR7151726.1"/>
    <property type="molecule type" value="Genomic_DNA"/>
</dbReference>
<name>A0ABU1WRZ1_9BURK</name>
<proteinExistence type="predicted"/>
<accession>A0ABU1WRZ1</accession>
<feature type="transmembrane region" description="Helical" evidence="1">
    <location>
        <begin position="82"/>
        <end position="103"/>
    </location>
</feature>
<keyword evidence="1" id="KW-0472">Membrane</keyword>
<keyword evidence="1" id="KW-1133">Transmembrane helix</keyword>